<dbReference type="GO" id="GO:0046278">
    <property type="term" value="P:3,4-dihydroxybenzoate metabolic process"/>
    <property type="evidence" value="ECO:0007669"/>
    <property type="project" value="InterPro"/>
</dbReference>
<dbReference type="Gene3D" id="1.10.10.10">
    <property type="entry name" value="Winged helix-like DNA-binding domain superfamily/Winged helix DNA-binding domain"/>
    <property type="match status" value="1"/>
</dbReference>
<dbReference type="PANTHER" id="PTHR30136">
    <property type="entry name" value="HELIX-TURN-HELIX TRANSCRIPTIONAL REGULATOR, ICLR FAMILY"/>
    <property type="match status" value="1"/>
</dbReference>
<dbReference type="Proteomes" id="UP000199163">
    <property type="component" value="Unassembled WGS sequence"/>
</dbReference>
<evidence type="ECO:0000313" key="6">
    <source>
        <dbReference type="EMBL" id="SDI45963.1"/>
    </source>
</evidence>
<dbReference type="Pfam" id="PF01614">
    <property type="entry name" value="IclR_C"/>
    <property type="match status" value="1"/>
</dbReference>
<dbReference type="SUPFAM" id="SSF46785">
    <property type="entry name" value="Winged helix' DNA-binding domain"/>
    <property type="match status" value="1"/>
</dbReference>
<proteinExistence type="predicted"/>
<keyword evidence="7" id="KW-1185">Reference proteome</keyword>
<sequence length="266" mass="30155">MTINHQPSESRDFIKSLEKGINVLKAFSADNPIMTVSEAAEVTGYSRPTVRRIFITLQTLGYMEEKSGRYMLTPRVLSLGYSYLSSQNIWNIATPYLEKLVKRTRESSSISVLDRDEVVYVARVPTERIMTISLNVGSRLPAYATSMGKLLLAYLPENERERYIQQLKAKQLTDNTKADSEALREELRTIKRQGWSFANEELEEGVRSIAVPIYNRQHEVYAAVNCSANASRVSAAYMKNEYLALLQEAAKEISEDLAAYQSSFNL</sequence>
<dbReference type="STRING" id="568899.SAMN05192534_1632"/>
<dbReference type="PROSITE" id="PS51078">
    <property type="entry name" value="ICLR_ED"/>
    <property type="match status" value="1"/>
</dbReference>
<evidence type="ECO:0000313" key="7">
    <source>
        <dbReference type="Proteomes" id="UP000199163"/>
    </source>
</evidence>
<dbReference type="OrthoDB" id="9778379at2"/>
<evidence type="ECO:0000256" key="1">
    <source>
        <dbReference type="ARBA" id="ARBA00023015"/>
    </source>
</evidence>
<dbReference type="RefSeq" id="WP_091277152.1">
    <property type="nucleotide sequence ID" value="NZ_FNDK01000063.1"/>
</dbReference>
<dbReference type="SMART" id="SM00346">
    <property type="entry name" value="HTH_ICLR"/>
    <property type="match status" value="1"/>
</dbReference>
<dbReference type="InterPro" id="IPR036388">
    <property type="entry name" value="WH-like_DNA-bd_sf"/>
</dbReference>
<reference evidence="7" key="1">
    <citation type="submission" date="2016-10" db="EMBL/GenBank/DDBJ databases">
        <authorList>
            <person name="Varghese N."/>
            <person name="Submissions S."/>
        </authorList>
    </citation>
    <scope>NUCLEOTIDE SEQUENCE [LARGE SCALE GENOMIC DNA]</scope>
    <source>
        <strain evidence="7">DSM 21632</strain>
    </source>
</reference>
<keyword evidence="2" id="KW-0238">DNA-binding</keyword>
<dbReference type="AlphaFoldDB" id="A0A1G8KRG8"/>
<evidence type="ECO:0000259" key="4">
    <source>
        <dbReference type="PROSITE" id="PS51077"/>
    </source>
</evidence>
<dbReference type="InterPro" id="IPR036390">
    <property type="entry name" value="WH_DNA-bd_sf"/>
</dbReference>
<dbReference type="InterPro" id="IPR012794">
    <property type="entry name" value="PcaR_PcaU"/>
</dbReference>
<dbReference type="InterPro" id="IPR050707">
    <property type="entry name" value="HTH_MetabolicPath_Reg"/>
</dbReference>
<evidence type="ECO:0000256" key="2">
    <source>
        <dbReference type="ARBA" id="ARBA00023125"/>
    </source>
</evidence>
<evidence type="ECO:0000256" key="3">
    <source>
        <dbReference type="ARBA" id="ARBA00023163"/>
    </source>
</evidence>
<dbReference type="Gene3D" id="3.30.450.40">
    <property type="match status" value="1"/>
</dbReference>
<accession>A0A1G8KRG8</accession>
<dbReference type="PROSITE" id="PS51077">
    <property type="entry name" value="HTH_ICLR"/>
    <property type="match status" value="1"/>
</dbReference>
<dbReference type="InterPro" id="IPR014757">
    <property type="entry name" value="Tscrpt_reg_IclR_C"/>
</dbReference>
<feature type="domain" description="HTH iclR-type" evidence="4">
    <location>
        <begin position="14"/>
        <end position="74"/>
    </location>
</feature>
<dbReference type="Pfam" id="PF09339">
    <property type="entry name" value="HTH_IclR"/>
    <property type="match status" value="1"/>
</dbReference>
<evidence type="ECO:0000259" key="5">
    <source>
        <dbReference type="PROSITE" id="PS51078"/>
    </source>
</evidence>
<keyword evidence="1" id="KW-0805">Transcription regulation</keyword>
<dbReference type="PANTHER" id="PTHR30136:SF34">
    <property type="entry name" value="TRANSCRIPTIONAL REGULATOR"/>
    <property type="match status" value="1"/>
</dbReference>
<dbReference type="EMBL" id="FNDK01000063">
    <property type="protein sequence ID" value="SDI45963.1"/>
    <property type="molecule type" value="Genomic_DNA"/>
</dbReference>
<dbReference type="SUPFAM" id="SSF55781">
    <property type="entry name" value="GAF domain-like"/>
    <property type="match status" value="1"/>
</dbReference>
<dbReference type="GO" id="GO:0003677">
    <property type="term" value="F:DNA binding"/>
    <property type="evidence" value="ECO:0007669"/>
    <property type="project" value="UniProtKB-KW"/>
</dbReference>
<feature type="domain" description="IclR-ED" evidence="5">
    <location>
        <begin position="75"/>
        <end position="259"/>
    </location>
</feature>
<keyword evidence="3" id="KW-0804">Transcription</keyword>
<dbReference type="GO" id="GO:0045892">
    <property type="term" value="P:negative regulation of DNA-templated transcription"/>
    <property type="evidence" value="ECO:0007669"/>
    <property type="project" value="UniProtKB-ARBA"/>
</dbReference>
<dbReference type="InterPro" id="IPR005471">
    <property type="entry name" value="Tscrpt_reg_IclR_N"/>
</dbReference>
<dbReference type="GO" id="GO:0003700">
    <property type="term" value="F:DNA-binding transcription factor activity"/>
    <property type="evidence" value="ECO:0007669"/>
    <property type="project" value="TreeGrafter"/>
</dbReference>
<gene>
    <name evidence="6" type="ORF">SAMN05192534_1632</name>
</gene>
<dbReference type="InterPro" id="IPR029016">
    <property type="entry name" value="GAF-like_dom_sf"/>
</dbReference>
<dbReference type="GO" id="GO:0045893">
    <property type="term" value="P:positive regulation of DNA-templated transcription"/>
    <property type="evidence" value="ECO:0007669"/>
    <property type="project" value="InterPro"/>
</dbReference>
<organism evidence="6 7">
    <name type="scientific">Alteribacillus persepolensis</name>
    <dbReference type="NCBI Taxonomy" id="568899"/>
    <lineage>
        <taxon>Bacteria</taxon>
        <taxon>Bacillati</taxon>
        <taxon>Bacillota</taxon>
        <taxon>Bacilli</taxon>
        <taxon>Bacillales</taxon>
        <taxon>Bacillaceae</taxon>
        <taxon>Alteribacillus</taxon>
    </lineage>
</organism>
<protein>
    <submittedName>
        <fullName evidence="6">Transcriptional regulator, IclR family</fullName>
    </submittedName>
</protein>
<dbReference type="NCBIfam" id="TIGR02431">
    <property type="entry name" value="pcaR_pcaU"/>
    <property type="match status" value="1"/>
</dbReference>
<name>A0A1G8KRG8_9BACI</name>